<keyword evidence="1" id="KW-0812">Transmembrane</keyword>
<dbReference type="EMBL" id="NQVE01000206">
    <property type="protein sequence ID" value="RAL38793.1"/>
    <property type="molecule type" value="Genomic_DNA"/>
</dbReference>
<keyword evidence="1" id="KW-1133">Transmembrane helix</keyword>
<dbReference type="AlphaFoldDB" id="A0A328D4F2"/>
<sequence>MGKEFSPSNPGRVKPAHSNGLIICIKPGPDLAQILICTGKAECTCTDGTSVEGAEKSVVDAAAMAAAAAEAAAAAVWLLPLPTGRPLFAGVGAVPPIRSFASLVLFSAFVRFTPVRVFAALSLQFGFRRFTIAALRFKSASVAVVSLLYFFLWCISDYPVFSSFRPS</sequence>
<proteinExistence type="predicted"/>
<dbReference type="Proteomes" id="UP000249390">
    <property type="component" value="Unassembled WGS sequence"/>
</dbReference>
<organism evidence="2 3">
    <name type="scientific">Cuscuta australis</name>
    <dbReference type="NCBI Taxonomy" id="267555"/>
    <lineage>
        <taxon>Eukaryota</taxon>
        <taxon>Viridiplantae</taxon>
        <taxon>Streptophyta</taxon>
        <taxon>Embryophyta</taxon>
        <taxon>Tracheophyta</taxon>
        <taxon>Spermatophyta</taxon>
        <taxon>Magnoliopsida</taxon>
        <taxon>eudicotyledons</taxon>
        <taxon>Gunneridae</taxon>
        <taxon>Pentapetalae</taxon>
        <taxon>asterids</taxon>
        <taxon>lamiids</taxon>
        <taxon>Solanales</taxon>
        <taxon>Convolvulaceae</taxon>
        <taxon>Cuscuteae</taxon>
        <taxon>Cuscuta</taxon>
        <taxon>Cuscuta subgen. Grammica</taxon>
        <taxon>Cuscuta sect. Cleistogrammica</taxon>
    </lineage>
</organism>
<keyword evidence="3" id="KW-1185">Reference proteome</keyword>
<reference evidence="2 3" key="1">
    <citation type="submission" date="2018-06" db="EMBL/GenBank/DDBJ databases">
        <title>The Genome of Cuscuta australis (Dodder) Provides Insight into the Evolution of Plant Parasitism.</title>
        <authorList>
            <person name="Liu H."/>
        </authorList>
    </citation>
    <scope>NUCLEOTIDE SEQUENCE [LARGE SCALE GENOMIC DNA]</scope>
    <source>
        <strain evidence="3">cv. Yunnan</strain>
        <tissue evidence="2">Vines</tissue>
    </source>
</reference>
<accession>A0A328D4F2</accession>
<feature type="transmembrane region" description="Helical" evidence="1">
    <location>
        <begin position="140"/>
        <end position="161"/>
    </location>
</feature>
<keyword evidence="1" id="KW-0472">Membrane</keyword>
<name>A0A328D4F2_9ASTE</name>
<gene>
    <name evidence="2" type="ORF">DM860_013474</name>
</gene>
<feature type="transmembrane region" description="Helical" evidence="1">
    <location>
        <begin position="99"/>
        <end position="119"/>
    </location>
</feature>
<evidence type="ECO:0000313" key="3">
    <source>
        <dbReference type="Proteomes" id="UP000249390"/>
    </source>
</evidence>
<evidence type="ECO:0000256" key="1">
    <source>
        <dbReference type="SAM" id="Phobius"/>
    </source>
</evidence>
<comment type="caution">
    <text evidence="2">The sequence shown here is derived from an EMBL/GenBank/DDBJ whole genome shotgun (WGS) entry which is preliminary data.</text>
</comment>
<evidence type="ECO:0000313" key="2">
    <source>
        <dbReference type="EMBL" id="RAL38793.1"/>
    </source>
</evidence>
<protein>
    <submittedName>
        <fullName evidence="2">Uncharacterized protein</fullName>
    </submittedName>
</protein>